<gene>
    <name evidence="2" type="ORF">OH76DRAFT_1407649</name>
</gene>
<organism evidence="2 3">
    <name type="scientific">Lentinus brumalis</name>
    <dbReference type="NCBI Taxonomy" id="2498619"/>
    <lineage>
        <taxon>Eukaryota</taxon>
        <taxon>Fungi</taxon>
        <taxon>Dikarya</taxon>
        <taxon>Basidiomycota</taxon>
        <taxon>Agaricomycotina</taxon>
        <taxon>Agaricomycetes</taxon>
        <taxon>Polyporales</taxon>
        <taxon>Polyporaceae</taxon>
        <taxon>Lentinus</taxon>
    </lineage>
</organism>
<evidence type="ECO:0000313" key="2">
    <source>
        <dbReference type="EMBL" id="RDX45850.1"/>
    </source>
</evidence>
<sequence>MPSSTAHGPGPPLQVPESRAARQSLDLSLPKSTDPSGKQRIVVALENVTGKLIAEQGEDGLTLHLHLPRPQEREEKPRLHPQRRHFKIRNTDRHVSWYYTEAQRRLEGPPAHLLSPHHQSLYVHKYRDDTQIWMYDAGKDGRRRPQWVRICQGHEHPDLDGYELHLLEKGSPRWVKNASARGYENVQRKRARIARQKNL</sequence>
<evidence type="ECO:0000256" key="1">
    <source>
        <dbReference type="SAM" id="MobiDB-lite"/>
    </source>
</evidence>
<name>A0A371CZY2_9APHY</name>
<evidence type="ECO:0000313" key="3">
    <source>
        <dbReference type="Proteomes" id="UP000256964"/>
    </source>
</evidence>
<dbReference type="EMBL" id="KZ857433">
    <property type="protein sequence ID" value="RDX45850.1"/>
    <property type="molecule type" value="Genomic_DNA"/>
</dbReference>
<reference evidence="2 3" key="1">
    <citation type="journal article" date="2018" name="Biotechnol. Biofuels">
        <title>Integrative visual omics of the white-rot fungus Polyporus brumalis exposes the biotechnological potential of its oxidative enzymes for delignifying raw plant biomass.</title>
        <authorList>
            <person name="Miyauchi S."/>
            <person name="Rancon A."/>
            <person name="Drula E."/>
            <person name="Hage H."/>
            <person name="Chaduli D."/>
            <person name="Favel A."/>
            <person name="Grisel S."/>
            <person name="Henrissat B."/>
            <person name="Herpoel-Gimbert I."/>
            <person name="Ruiz-Duenas F.J."/>
            <person name="Chevret D."/>
            <person name="Hainaut M."/>
            <person name="Lin J."/>
            <person name="Wang M."/>
            <person name="Pangilinan J."/>
            <person name="Lipzen A."/>
            <person name="Lesage-Meessen L."/>
            <person name="Navarro D."/>
            <person name="Riley R."/>
            <person name="Grigoriev I.V."/>
            <person name="Zhou S."/>
            <person name="Raouche S."/>
            <person name="Rosso M.N."/>
        </authorList>
    </citation>
    <scope>NUCLEOTIDE SEQUENCE [LARGE SCALE GENOMIC DNA]</scope>
    <source>
        <strain evidence="2 3">BRFM 1820</strain>
    </source>
</reference>
<protein>
    <submittedName>
        <fullName evidence="2">Uncharacterized protein</fullName>
    </submittedName>
</protein>
<feature type="region of interest" description="Disordered" evidence="1">
    <location>
        <begin position="1"/>
        <end position="37"/>
    </location>
</feature>
<accession>A0A371CZY2</accession>
<proteinExistence type="predicted"/>
<dbReference type="OrthoDB" id="2757158at2759"/>
<keyword evidence="3" id="KW-1185">Reference proteome</keyword>
<dbReference type="AlphaFoldDB" id="A0A371CZY2"/>
<dbReference type="Proteomes" id="UP000256964">
    <property type="component" value="Unassembled WGS sequence"/>
</dbReference>